<dbReference type="Gene3D" id="1.25.10.10">
    <property type="entry name" value="Leucine-rich Repeat Variant"/>
    <property type="match status" value="2"/>
</dbReference>
<sequence>MHPRRRGGRVHRDDEARTTNLIRGDPRGPTVQASVINGDLHFHAQPAPPAPRQAGTWDDAAALPHAARSLLHAQVQAAEDLPHHLPGARRPSLAAVYVRQDLGGSTDEPRPEPPQPILDGHGQLVEVPAPPVARVAVRPPARAVREALDTDRHLVVVGGAGQGKSTLSLRLAADIASRWLAGGDEPLTEPVVPLRVTARELAARRGVPFPEALADSARADYGSLLHAPLSADLLADRVAGCRWLLLVDGLDEVADADDRDRLVKALARCAADSPYRVVLMTRPVEGGALAPLHRVGAVRYELQPFDEEALRRFARNWFTAEGPADRFLRQIHAAHLDELVRVPLLATIAAVVFDQRGDRPLPDNQYELYEAYLAFLRSDRAPSGPFEQYRTPLLEHLGRVRLESDTSLREAATTWVRTHLTTELPGGWAEELTAFLASVGPLVLRNDDLRFLHHSFAEHLAATAHARNLPTAFAPEETFVRLLHAARPRERGRFARAVALHYCRLRPAEADPMLRWLHAGDGEQHLLAARLLAKRLPASPEVVQAFLGTARGWAMTNQYPAAAILSQVSRATGHPWLAEWLVGLMRDADAPWASRTEAATALAVRLRGQEAPEAVAFLTALVDDEGAAVSVRLAAAEGLSETGADEREAAERGLRSVLADPNASGRDCHTAAVILSAFDPEANRDAVAALTGLLDDPGTPTQVVVEAATGLVEIGPDHHARAAEAFRAVLRDPVRSQTGREGAALGMAQLGPDLATEAVEALTHLAQDTRRVVSERVNAAEVLGRLGFQQRNTAGELVLAIMDEPGATSYHRRYCAGRLAEFGPAFRERAERELRSITKHPGTTVNDVMHAANALGKLGPEYFAEAASALWPLVDELRPAGTDQVIALNYLLDLGEPHRTSALRQIRGIAAERGATTNGRRYAVSRLIRSGPRFHAEARDHLLDIATTALDAAAALEAWGQLRELDTTFHDRALAALLVPANPLPDPINVFPIMSRFASSDVDRVAVADVLLAIAADPARHFSSRLPALNAAVPLGRAFHRAVVDQACDLLRSTTVPEFDFPYLAGYFKDFGPGLRGRVAEALHELLRSPETGAGGGWRVVRALEVLGFARTPAVRDALRALVDDGSAAPSVRYDATAMLASLHPDAVADAPVPEDDVPPAWTDLVLRLAALGTDVVPGLNALLADRDTAREVRVAAAAALLRLEPEGHPAALEELRRQAGDVHLNRGDRSDAFLLLTELHEPALPDAVAFHRDLAEREDEDVRNRAWAATDLVSLDRSAAPMAVGVLRRLCDNPHTIPADRASCVSWLGRLSAHVTLEPHLVMAVARHPASTGKRASMLRQLPRALRTEVEREVLDDRVLQFADRLPDKDYWDDLPLAAEAEAAARDALAAPESSARERVEAASALASLSTRLVPEAARVLRGLPTTSRGRHALARLGNDHFRRVLAEVESVAVDAARPLRERIGAANVVIQLTTTPPQSLVGLLRDVLADPRSSGRDRVDALYRLRRVDGLDPLRRLRDQEAGPVAARWRAAMKLVDFDCEDRAAAVRLLAATTADRAARPALRVHVADDLKALGEAGRQQAITLLAEMVVDAEVPVSARARAASILISVAPAARRDALAVLDDLLSTPSPLLRRQVWQAIGAVRPTEAALGLLATARNRDLTPTARVRCAETAVDLRRECRDAAAVVVREMAFDDTVPGHVRRRAARALARWSEVCRAEARHLLPTL</sequence>
<dbReference type="SMART" id="SM00567">
    <property type="entry name" value="EZ_HEAT"/>
    <property type="match status" value="10"/>
</dbReference>
<organism evidence="3 4">
    <name type="scientific">Saccharothrix syringae</name>
    <name type="common">Nocardiopsis syringae</name>
    <dbReference type="NCBI Taxonomy" id="103733"/>
    <lineage>
        <taxon>Bacteria</taxon>
        <taxon>Bacillati</taxon>
        <taxon>Actinomycetota</taxon>
        <taxon>Actinomycetes</taxon>
        <taxon>Pseudonocardiales</taxon>
        <taxon>Pseudonocardiaceae</taxon>
        <taxon>Saccharothrix</taxon>
    </lineage>
</organism>
<evidence type="ECO:0000256" key="1">
    <source>
        <dbReference type="SAM" id="MobiDB-lite"/>
    </source>
</evidence>
<accession>A0A5Q0H0P4</accession>
<dbReference type="InterPro" id="IPR016024">
    <property type="entry name" value="ARM-type_fold"/>
</dbReference>
<dbReference type="SUPFAM" id="SSF48371">
    <property type="entry name" value="ARM repeat"/>
    <property type="match status" value="2"/>
</dbReference>
<name>A0A5Q0H0P4_SACSY</name>
<feature type="domain" description="NACHT" evidence="2">
    <location>
        <begin position="152"/>
        <end position="283"/>
    </location>
</feature>
<dbReference type="Proteomes" id="UP000325787">
    <property type="component" value="Chromosome"/>
</dbReference>
<dbReference type="SUPFAM" id="SSF52540">
    <property type="entry name" value="P-loop containing nucleoside triphosphate hydrolases"/>
    <property type="match status" value="1"/>
</dbReference>
<dbReference type="EMBL" id="CP034550">
    <property type="protein sequence ID" value="QFZ19816.1"/>
    <property type="molecule type" value="Genomic_DNA"/>
</dbReference>
<evidence type="ECO:0000313" key="3">
    <source>
        <dbReference type="EMBL" id="QFZ19816.1"/>
    </source>
</evidence>
<reference evidence="4" key="1">
    <citation type="journal article" date="2021" name="Curr. Microbiol.">
        <title>Complete genome of nocamycin-producing strain Saccharothrix syringae NRRL B-16468 reveals the biosynthetic potential for secondary metabolites.</title>
        <authorList>
            <person name="Mo X."/>
            <person name="Yang S."/>
        </authorList>
    </citation>
    <scope>NUCLEOTIDE SEQUENCE [LARGE SCALE GENOMIC DNA]</scope>
    <source>
        <strain evidence="4">ATCC 51364 / DSM 43886 / JCM 6844 / KCTC 9398 / NBRC 14523 / NRRL B-16468 / INA 2240</strain>
    </source>
</reference>
<dbReference type="OrthoDB" id="135105at2"/>
<dbReference type="InterPro" id="IPR027417">
    <property type="entry name" value="P-loop_NTPase"/>
</dbReference>
<evidence type="ECO:0000313" key="4">
    <source>
        <dbReference type="Proteomes" id="UP000325787"/>
    </source>
</evidence>
<dbReference type="Pfam" id="PF05729">
    <property type="entry name" value="NACHT"/>
    <property type="match status" value="1"/>
</dbReference>
<dbReference type="InterPro" id="IPR011989">
    <property type="entry name" value="ARM-like"/>
</dbReference>
<dbReference type="PROSITE" id="PS50837">
    <property type="entry name" value="NACHT"/>
    <property type="match status" value="1"/>
</dbReference>
<gene>
    <name evidence="3" type="ORF">EKG83_22430</name>
</gene>
<feature type="region of interest" description="Disordered" evidence="1">
    <location>
        <begin position="1"/>
        <end position="30"/>
    </location>
</feature>
<dbReference type="InterPro" id="IPR007111">
    <property type="entry name" value="NACHT_NTPase"/>
</dbReference>
<dbReference type="KEGG" id="ssyi:EKG83_22430"/>
<keyword evidence="4" id="KW-1185">Reference proteome</keyword>
<dbReference type="Gene3D" id="3.40.50.300">
    <property type="entry name" value="P-loop containing nucleotide triphosphate hydrolases"/>
    <property type="match status" value="1"/>
</dbReference>
<protein>
    <submittedName>
        <fullName evidence="3">NACHT domain-containing protein</fullName>
    </submittedName>
</protein>
<evidence type="ECO:0000259" key="2">
    <source>
        <dbReference type="PROSITE" id="PS50837"/>
    </source>
</evidence>
<dbReference type="InterPro" id="IPR004155">
    <property type="entry name" value="PBS_lyase_HEAT"/>
</dbReference>
<proteinExistence type="predicted"/>